<name>L0G182_ECHVK</name>
<gene>
    <name evidence="1" type="ordered locus">Echvi_3074</name>
</gene>
<sequence>MIASVGEDDGGTITSNCEFVLNVISLGLMM</sequence>
<evidence type="ECO:0000313" key="2">
    <source>
        <dbReference type="Proteomes" id="UP000010796"/>
    </source>
</evidence>
<dbReference type="Proteomes" id="UP000010796">
    <property type="component" value="Chromosome"/>
</dbReference>
<dbReference type="HOGENOM" id="CLU_3403231_0_0_10"/>
<keyword evidence="2" id="KW-1185">Reference proteome</keyword>
<proteinExistence type="predicted"/>
<protein>
    <submittedName>
        <fullName evidence="1">Uncharacterized protein</fullName>
    </submittedName>
</protein>
<dbReference type="AlphaFoldDB" id="L0G182"/>
<organism evidence="1 2">
    <name type="scientific">Echinicola vietnamensis (strain DSM 17526 / LMG 23754 / KMM 6221)</name>
    <dbReference type="NCBI Taxonomy" id="926556"/>
    <lineage>
        <taxon>Bacteria</taxon>
        <taxon>Pseudomonadati</taxon>
        <taxon>Bacteroidota</taxon>
        <taxon>Cytophagia</taxon>
        <taxon>Cytophagales</taxon>
        <taxon>Cyclobacteriaceae</taxon>
        <taxon>Echinicola</taxon>
    </lineage>
</organism>
<dbReference type="STRING" id="926556.Echvi_3074"/>
<reference evidence="2" key="1">
    <citation type="submission" date="2012-02" db="EMBL/GenBank/DDBJ databases">
        <title>The complete genome of Echinicola vietnamensis DSM 17526.</title>
        <authorList>
            <person name="Lucas S."/>
            <person name="Copeland A."/>
            <person name="Lapidus A."/>
            <person name="Glavina del Rio T."/>
            <person name="Dalin E."/>
            <person name="Tice H."/>
            <person name="Bruce D."/>
            <person name="Goodwin L."/>
            <person name="Pitluck S."/>
            <person name="Peters L."/>
            <person name="Ovchinnikova G."/>
            <person name="Teshima H."/>
            <person name="Kyrpides N."/>
            <person name="Mavromatis K."/>
            <person name="Ivanova N."/>
            <person name="Brettin T."/>
            <person name="Detter J.C."/>
            <person name="Han C."/>
            <person name="Larimer F."/>
            <person name="Land M."/>
            <person name="Hauser L."/>
            <person name="Markowitz V."/>
            <person name="Cheng J.-F."/>
            <person name="Hugenholtz P."/>
            <person name="Woyke T."/>
            <person name="Wu D."/>
            <person name="Brambilla E."/>
            <person name="Klenk H.-P."/>
            <person name="Eisen J.A."/>
        </authorList>
    </citation>
    <scope>NUCLEOTIDE SEQUENCE [LARGE SCALE GENOMIC DNA]</scope>
    <source>
        <strain evidence="2">DSM 17526 / LMG 23754 / KMM 6221</strain>
    </source>
</reference>
<accession>L0G182</accession>
<evidence type="ECO:0000313" key="1">
    <source>
        <dbReference type="EMBL" id="AGA79312.1"/>
    </source>
</evidence>
<dbReference type="KEGG" id="evi:Echvi_3074"/>
<dbReference type="EMBL" id="CP003346">
    <property type="protein sequence ID" value="AGA79312.1"/>
    <property type="molecule type" value="Genomic_DNA"/>
</dbReference>